<comment type="subcellular location">
    <subcellularLocation>
        <location evidence="2">Cytoplasm</location>
    </subcellularLocation>
    <subcellularLocation>
        <location evidence="1">Nucleus</location>
    </subcellularLocation>
</comment>
<dbReference type="AlphaFoldDB" id="A0A5N6MES3"/>
<dbReference type="PANTHER" id="PTHR31250">
    <property type="entry name" value="IQ DOMAIN-CONTAINING PROTEIN IQM3"/>
    <property type="match status" value="1"/>
</dbReference>
<keyword evidence="4" id="KW-0539">Nucleus</keyword>
<organism evidence="5 6">
    <name type="scientific">Mikania micrantha</name>
    <name type="common">bitter vine</name>
    <dbReference type="NCBI Taxonomy" id="192012"/>
    <lineage>
        <taxon>Eukaryota</taxon>
        <taxon>Viridiplantae</taxon>
        <taxon>Streptophyta</taxon>
        <taxon>Embryophyta</taxon>
        <taxon>Tracheophyta</taxon>
        <taxon>Spermatophyta</taxon>
        <taxon>Magnoliopsida</taxon>
        <taxon>eudicotyledons</taxon>
        <taxon>Gunneridae</taxon>
        <taxon>Pentapetalae</taxon>
        <taxon>asterids</taxon>
        <taxon>campanulids</taxon>
        <taxon>Asterales</taxon>
        <taxon>Asteraceae</taxon>
        <taxon>Asteroideae</taxon>
        <taxon>Heliantheae alliance</taxon>
        <taxon>Eupatorieae</taxon>
        <taxon>Mikania</taxon>
    </lineage>
</organism>
<dbReference type="GO" id="GO:0005737">
    <property type="term" value="C:cytoplasm"/>
    <property type="evidence" value="ECO:0007669"/>
    <property type="project" value="UniProtKB-SubCell"/>
</dbReference>
<evidence type="ECO:0000256" key="1">
    <source>
        <dbReference type="ARBA" id="ARBA00004123"/>
    </source>
</evidence>
<dbReference type="PANTHER" id="PTHR31250:SF48">
    <property type="entry name" value="CALMODULIN-BINDING FAMILY PROTEIN"/>
    <property type="match status" value="1"/>
</dbReference>
<accession>A0A5N6MES3</accession>
<dbReference type="Proteomes" id="UP000326396">
    <property type="component" value="Linkage Group LG6"/>
</dbReference>
<dbReference type="InterPro" id="IPR044159">
    <property type="entry name" value="IQM"/>
</dbReference>
<evidence type="ECO:0000256" key="3">
    <source>
        <dbReference type="ARBA" id="ARBA00022490"/>
    </source>
</evidence>
<comment type="caution">
    <text evidence="5">The sequence shown here is derived from an EMBL/GenBank/DDBJ whole genome shotgun (WGS) entry which is preliminary data.</text>
</comment>
<dbReference type="GO" id="GO:0005634">
    <property type="term" value="C:nucleus"/>
    <property type="evidence" value="ECO:0007669"/>
    <property type="project" value="UniProtKB-SubCell"/>
</dbReference>
<evidence type="ECO:0000313" key="5">
    <source>
        <dbReference type="EMBL" id="KAD3338248.1"/>
    </source>
</evidence>
<keyword evidence="6" id="KW-1185">Reference proteome</keyword>
<reference evidence="5 6" key="1">
    <citation type="submission" date="2019-05" db="EMBL/GenBank/DDBJ databases">
        <title>Mikania micrantha, genome provides insights into the molecular mechanism of rapid growth.</title>
        <authorList>
            <person name="Liu B."/>
        </authorList>
    </citation>
    <scope>NUCLEOTIDE SEQUENCE [LARGE SCALE GENOMIC DNA]</scope>
    <source>
        <strain evidence="5">NLD-2019</strain>
        <tissue evidence="5">Leaf</tissue>
    </source>
</reference>
<sequence length="260" mass="29746">MGKEKSQRLTSALWSLDMSTLAQKVPQIFIVTKFIVSQIYGLIESGRNMMKKPIFLYQLCSVTEISKRYICYESDYGALILKQLRWKALDSAELKRSSISFFDIDKHEFAMSCWARARTKAAMMGRKAYEVAIDNGKFFYKERGELIDTMGQTKGAKWIFVLSTTNTLYVGIKKKEDQTTETMLDCYSDEEHEPEIENEASNKSILQRIDSSNKRNPSQLVRPISCKWSTVAGPTIGCLRDYPSKLQSHALEQPICLQEA</sequence>
<proteinExistence type="predicted"/>
<dbReference type="EMBL" id="SZYD01000016">
    <property type="protein sequence ID" value="KAD3338248.1"/>
    <property type="molecule type" value="Genomic_DNA"/>
</dbReference>
<keyword evidence="3" id="KW-0963">Cytoplasm</keyword>
<gene>
    <name evidence="5" type="ORF">E3N88_33769</name>
</gene>
<evidence type="ECO:0000256" key="4">
    <source>
        <dbReference type="ARBA" id="ARBA00023242"/>
    </source>
</evidence>
<protein>
    <submittedName>
        <fullName evidence="5">Uncharacterized protein</fullName>
    </submittedName>
</protein>
<evidence type="ECO:0000313" key="6">
    <source>
        <dbReference type="Proteomes" id="UP000326396"/>
    </source>
</evidence>
<evidence type="ECO:0000256" key="2">
    <source>
        <dbReference type="ARBA" id="ARBA00004496"/>
    </source>
</evidence>
<dbReference type="OrthoDB" id="7344096at2759"/>
<name>A0A5N6MES3_9ASTR</name>